<protein>
    <submittedName>
        <fullName evidence="1">Uncharacterized protein</fullName>
    </submittedName>
</protein>
<dbReference type="GeneID" id="103650784"/>
<dbReference type="FunCoup" id="A0A804N7V6">
    <property type="interactions" value="1"/>
</dbReference>
<dbReference type="Gramene" id="Zm00001eb141810_T001">
    <property type="protein sequence ID" value="Zm00001eb141810_P001"/>
    <property type="gene ID" value="Zm00001eb141810"/>
</dbReference>
<reference evidence="1" key="3">
    <citation type="submission" date="2021-05" db="UniProtKB">
        <authorList>
            <consortium name="EnsemblPlants"/>
        </authorList>
    </citation>
    <scope>IDENTIFICATION</scope>
    <source>
        <strain evidence="1">cv. B73</strain>
    </source>
</reference>
<evidence type="ECO:0000313" key="2">
    <source>
        <dbReference type="Proteomes" id="UP000007305"/>
    </source>
</evidence>
<dbReference type="AlphaFoldDB" id="A0A804N7V6"/>
<keyword evidence="2" id="KW-1185">Reference proteome</keyword>
<reference evidence="1" key="2">
    <citation type="submission" date="2019-07" db="EMBL/GenBank/DDBJ databases">
        <authorList>
            <person name="Seetharam A."/>
            <person name="Woodhouse M."/>
            <person name="Cannon E."/>
        </authorList>
    </citation>
    <scope>NUCLEOTIDE SEQUENCE [LARGE SCALE GENOMIC DNA]</scope>
    <source>
        <strain evidence="1">cv. B73</strain>
    </source>
</reference>
<evidence type="ECO:0000313" key="1">
    <source>
        <dbReference type="EnsemblPlants" id="Zm00001eb141810_P001"/>
    </source>
</evidence>
<sequence>MGRRSFPYHKLKKLLPAVAPSPPRPPATMAGSATAAAIKDSYRSYYFAVARRRSRRLRRARVWGALARALWQRAAAAGALVRASGARVACWLRNARPYVGDLFVGNYMFLQVAPSPMTITGGGTVVPFAQYNYGCKARAVHLHRYPTGAVLYET</sequence>
<dbReference type="Proteomes" id="UP000007305">
    <property type="component" value="Chromosome 3"/>
</dbReference>
<organism evidence="1 2">
    <name type="scientific">Zea mays</name>
    <name type="common">Maize</name>
    <dbReference type="NCBI Taxonomy" id="4577"/>
    <lineage>
        <taxon>Eukaryota</taxon>
        <taxon>Viridiplantae</taxon>
        <taxon>Streptophyta</taxon>
        <taxon>Embryophyta</taxon>
        <taxon>Tracheophyta</taxon>
        <taxon>Spermatophyta</taxon>
        <taxon>Magnoliopsida</taxon>
        <taxon>Liliopsida</taxon>
        <taxon>Poales</taxon>
        <taxon>Poaceae</taxon>
        <taxon>PACMAD clade</taxon>
        <taxon>Panicoideae</taxon>
        <taxon>Andropogonodae</taxon>
        <taxon>Andropogoneae</taxon>
        <taxon>Tripsacinae</taxon>
        <taxon>Zea</taxon>
    </lineage>
</organism>
<dbReference type="InParanoid" id="A0A804N7V6"/>
<accession>A0A804N7V6</accession>
<dbReference type="EnsemblPlants" id="Zm00001eb141810_T001">
    <property type="protein sequence ID" value="Zm00001eb141810_P001"/>
    <property type="gene ID" value="Zm00001eb141810"/>
</dbReference>
<dbReference type="RefSeq" id="XP_008674573.1">
    <property type="nucleotide sequence ID" value="XM_008676351.3"/>
</dbReference>
<dbReference type="KEGG" id="zma:103650784"/>
<dbReference type="OrthoDB" id="696892at2759"/>
<reference evidence="2" key="1">
    <citation type="submission" date="2015-12" db="EMBL/GenBank/DDBJ databases">
        <title>Update maize B73 reference genome by single molecule sequencing technologies.</title>
        <authorList>
            <consortium name="Maize Genome Sequencing Project"/>
            <person name="Ware D."/>
        </authorList>
    </citation>
    <scope>NUCLEOTIDE SEQUENCE [LARGE SCALE GENOMIC DNA]</scope>
    <source>
        <strain evidence="2">cv. B73</strain>
    </source>
</reference>
<dbReference type="PANTHER" id="PTHR36795:SF2">
    <property type="entry name" value="OS01G0938400 PROTEIN"/>
    <property type="match status" value="1"/>
</dbReference>
<dbReference type="PANTHER" id="PTHR36795">
    <property type="entry name" value="OS01G0938400 PROTEIN"/>
    <property type="match status" value="1"/>
</dbReference>
<proteinExistence type="predicted"/>
<name>A0A804N7V6_MAIZE</name>
<gene>
    <name evidence="1" type="primary">LOC103650784</name>
</gene>